<dbReference type="Proteomes" id="UP000642920">
    <property type="component" value="Unassembled WGS sequence"/>
</dbReference>
<dbReference type="Gene3D" id="1.25.40.390">
    <property type="match status" value="1"/>
</dbReference>
<dbReference type="GO" id="GO:0009279">
    <property type="term" value="C:cell outer membrane"/>
    <property type="evidence" value="ECO:0007669"/>
    <property type="project" value="UniProtKB-SubCell"/>
</dbReference>
<dbReference type="InterPro" id="IPR011990">
    <property type="entry name" value="TPR-like_helical_dom_sf"/>
</dbReference>
<dbReference type="Gene3D" id="1.10.3780.10">
    <property type="entry name" value="SusD-like"/>
    <property type="match status" value="1"/>
</dbReference>
<organism evidence="7 8">
    <name type="scientific">Marivirga atlantica</name>
    <dbReference type="NCBI Taxonomy" id="1548457"/>
    <lineage>
        <taxon>Bacteria</taxon>
        <taxon>Pseudomonadati</taxon>
        <taxon>Bacteroidota</taxon>
        <taxon>Cytophagia</taxon>
        <taxon>Cytophagales</taxon>
        <taxon>Marivirgaceae</taxon>
        <taxon>Marivirga</taxon>
    </lineage>
</organism>
<comment type="subcellular location">
    <subcellularLocation>
        <location evidence="1">Cell outer membrane</location>
    </subcellularLocation>
</comment>
<evidence type="ECO:0000256" key="5">
    <source>
        <dbReference type="ARBA" id="ARBA00023237"/>
    </source>
</evidence>
<dbReference type="Gene3D" id="1.25.40.10">
    <property type="entry name" value="Tetratricopeptide repeat domain"/>
    <property type="match status" value="1"/>
</dbReference>
<keyword evidence="4" id="KW-0472">Membrane</keyword>
<evidence type="ECO:0000256" key="2">
    <source>
        <dbReference type="ARBA" id="ARBA00006275"/>
    </source>
</evidence>
<proteinExistence type="inferred from homology"/>
<dbReference type="Pfam" id="PF07980">
    <property type="entry name" value="SusD_RagB"/>
    <property type="match status" value="1"/>
</dbReference>
<evidence type="ECO:0000256" key="4">
    <source>
        <dbReference type="ARBA" id="ARBA00023136"/>
    </source>
</evidence>
<evidence type="ECO:0000256" key="3">
    <source>
        <dbReference type="ARBA" id="ARBA00022729"/>
    </source>
</evidence>
<evidence type="ECO:0000259" key="6">
    <source>
        <dbReference type="Pfam" id="PF07980"/>
    </source>
</evidence>
<comment type="similarity">
    <text evidence="2">Belongs to the SusD family.</text>
</comment>
<protein>
    <submittedName>
        <fullName evidence="7">RagB/SusD family nutrient uptake outer membrane protein</fullName>
    </submittedName>
</protein>
<evidence type="ECO:0000313" key="7">
    <source>
        <dbReference type="EMBL" id="MBL0765503.1"/>
    </source>
</evidence>
<dbReference type="RefSeq" id="WP_201920258.1">
    <property type="nucleotide sequence ID" value="NZ_JAERQG010000002.1"/>
</dbReference>
<dbReference type="EMBL" id="JAERQG010000002">
    <property type="protein sequence ID" value="MBL0765503.1"/>
    <property type="molecule type" value="Genomic_DNA"/>
</dbReference>
<comment type="caution">
    <text evidence="7">The sequence shown here is derived from an EMBL/GenBank/DDBJ whole genome shotgun (WGS) entry which is preliminary data.</text>
</comment>
<dbReference type="SUPFAM" id="SSF48452">
    <property type="entry name" value="TPR-like"/>
    <property type="match status" value="1"/>
</dbReference>
<gene>
    <name evidence="7" type="ORF">JKP34_09590</name>
</gene>
<evidence type="ECO:0000313" key="8">
    <source>
        <dbReference type="Proteomes" id="UP000642920"/>
    </source>
</evidence>
<dbReference type="AlphaFoldDB" id="A0A937AFX3"/>
<name>A0A937AFX3_9BACT</name>
<sequence>MKTLNYIILLFIGIFLSACFNDLNVEPEDPNLFLDEDFYDSPESYKEGLASVYANLSITGTDGPGSSFIAGLDAGTSQYGRGLWNLQTLVSDEAIWKWENDPGLRELNRTTWAADNVVIRGVFGRVMLSVAFANEYLRQTEASVLSERGVASDVVADIQVYRAEARFLRALSYYHMMDLFGKSPFILETDPVGAYQSPEYSRTQLFEFIESELVAIEEELLDPLQNEYGRIDKAAAWMLLAKLYLNAEVFIGEDKYTECVNYCEQIINSVYDLSPNYLDLFRADNNTNSGRQEIIFPIISDGTVVQNYGPTTVAVNGQIGAIESNGAQFGVSSGGWGGALRVTQQFSETFINGPYSTDDRNTLLTAERNIEVSTISDDDAGYVIQKWSNVPSTDPDNTAGKNQEFADIDFPMFRLADVYLMYAEAHLRGGGGTAAEAASLINALRARANNPELITTADLTLDLILDERLVELYWEAHRRQDLIRFESFTGARYNWAWKGNSPDGAAIDNYRGLYPIPTQSLGANQNLTQNEGY</sequence>
<accession>A0A937AFX3</accession>
<dbReference type="InterPro" id="IPR012944">
    <property type="entry name" value="SusD_RagB_dom"/>
</dbReference>
<evidence type="ECO:0000256" key="1">
    <source>
        <dbReference type="ARBA" id="ARBA00004442"/>
    </source>
</evidence>
<keyword evidence="5" id="KW-0998">Cell outer membrane</keyword>
<feature type="domain" description="RagB/SusD" evidence="6">
    <location>
        <begin position="378"/>
        <end position="533"/>
    </location>
</feature>
<keyword evidence="3" id="KW-0732">Signal</keyword>
<dbReference type="PROSITE" id="PS51257">
    <property type="entry name" value="PROKAR_LIPOPROTEIN"/>
    <property type="match status" value="1"/>
</dbReference>
<keyword evidence="8" id="KW-1185">Reference proteome</keyword>
<reference evidence="7" key="1">
    <citation type="submission" date="2021-01" db="EMBL/GenBank/DDBJ databases">
        <title>Marivirga sp. nov., isolated from intertidal surface sediments.</title>
        <authorList>
            <person name="Zhang M."/>
        </authorList>
    </citation>
    <scope>NUCLEOTIDE SEQUENCE</scope>
    <source>
        <strain evidence="7">SM1354</strain>
    </source>
</reference>